<dbReference type="Pfam" id="PF10005">
    <property type="entry name" value="Zn_ribbon_DZR_6"/>
    <property type="match status" value="1"/>
</dbReference>
<evidence type="ECO:0000259" key="1">
    <source>
        <dbReference type="Pfam" id="PF10005"/>
    </source>
</evidence>
<feature type="domain" description="Zinc-ribbon" evidence="1">
    <location>
        <begin position="4"/>
        <end position="98"/>
    </location>
</feature>
<dbReference type="AlphaFoldDB" id="A0A5C1AEU4"/>
<sequence>MKIFHCDHCDHVAFFENVQCVKCGHTLAYLPDLGVVGSLDLDPETKTWKSPLQRAAGKEYRLCRNYTDQNVCNWAVPADSKQEFCQSCQLTRAIPDLSRVERHQAWYKLEVAKRRLVYTILGLELTTDGLVFEFLADPDDPEAPRVLTGHADGLITVNIDEADDVVREQRRTQMREPYRTLLGHMRHESGHFYFDKLIAPNPEQLERFRGVFGDERADYGEAVKKHYDTGAPANWPDNFVSAYATMHPWEDWAETWAHYLHMVDALETASACGLSLQPRRKDEPSVKKVPDPVKEESTKFAKMMDGWFPLTYALNNLNRGLGLADAYPFVLSTPAVNKLRFIHEVTTTSLPAPRE</sequence>
<dbReference type="InterPro" id="IPR011201">
    <property type="entry name" value="Zinc-ribbon_6_bact"/>
</dbReference>
<dbReference type="Gene3D" id="3.40.390.70">
    <property type="match status" value="1"/>
</dbReference>
<dbReference type="Pfam" id="PF15887">
    <property type="entry name" value="Peptidase_Mx"/>
    <property type="match status" value="1"/>
</dbReference>
<protein>
    <recommendedName>
        <fullName evidence="1">Zinc-ribbon domain-containing protein</fullName>
    </recommendedName>
</protein>
<evidence type="ECO:0000313" key="3">
    <source>
        <dbReference type="Proteomes" id="UP000324974"/>
    </source>
</evidence>
<organism evidence="2 3">
    <name type="scientific">Limnoglobus roseus</name>
    <dbReference type="NCBI Taxonomy" id="2598579"/>
    <lineage>
        <taxon>Bacteria</taxon>
        <taxon>Pseudomonadati</taxon>
        <taxon>Planctomycetota</taxon>
        <taxon>Planctomycetia</taxon>
        <taxon>Gemmatales</taxon>
        <taxon>Gemmataceae</taxon>
        <taxon>Limnoglobus</taxon>
    </lineage>
</organism>
<dbReference type="EMBL" id="CP042425">
    <property type="protein sequence ID" value="QEL17939.1"/>
    <property type="molecule type" value="Genomic_DNA"/>
</dbReference>
<dbReference type="OrthoDB" id="256753at2"/>
<proteinExistence type="predicted"/>
<dbReference type="InterPro" id="IPR031321">
    <property type="entry name" value="UCP012641"/>
</dbReference>
<dbReference type="KEGG" id="lrs:PX52LOC_04953"/>
<accession>A0A5C1AEU4</accession>
<evidence type="ECO:0000313" key="2">
    <source>
        <dbReference type="EMBL" id="QEL17939.1"/>
    </source>
</evidence>
<reference evidence="3" key="1">
    <citation type="submission" date="2019-08" db="EMBL/GenBank/DDBJ databases">
        <title>Limnoglobus roseus gen. nov., sp. nov., a novel freshwater planctomycete with a giant genome from the family Gemmataceae.</title>
        <authorList>
            <person name="Kulichevskaya I.S."/>
            <person name="Naumoff D.G."/>
            <person name="Miroshnikov K."/>
            <person name="Ivanova A."/>
            <person name="Philippov D.A."/>
            <person name="Hakobyan A."/>
            <person name="Rijpstra I.C."/>
            <person name="Sinninghe Damste J.S."/>
            <person name="Liesack W."/>
            <person name="Dedysh S.N."/>
        </authorList>
    </citation>
    <scope>NUCLEOTIDE SEQUENCE [LARGE SCALE GENOMIC DNA]</scope>
    <source>
        <strain evidence="3">PX52</strain>
    </source>
</reference>
<dbReference type="Proteomes" id="UP000324974">
    <property type="component" value="Chromosome"/>
</dbReference>
<gene>
    <name evidence="2" type="ORF">PX52LOC_04953</name>
</gene>
<dbReference type="PIRSF" id="PIRSF012641">
    <property type="entry name" value="UCP012641"/>
    <property type="match status" value="1"/>
</dbReference>
<name>A0A5C1AEU4_9BACT</name>
<dbReference type="RefSeq" id="WP_149112488.1">
    <property type="nucleotide sequence ID" value="NZ_CP042425.1"/>
</dbReference>
<keyword evidence="3" id="KW-1185">Reference proteome</keyword>